<keyword evidence="4" id="KW-1185">Reference proteome</keyword>
<evidence type="ECO:0000313" key="3">
    <source>
        <dbReference type="EMBL" id="GIQ88912.1"/>
    </source>
</evidence>
<feature type="compositionally biased region" description="Basic and acidic residues" evidence="2">
    <location>
        <begin position="29"/>
        <end position="41"/>
    </location>
</feature>
<organism evidence="3 4">
    <name type="scientific">Kipferlia bialata</name>
    <dbReference type="NCBI Taxonomy" id="797122"/>
    <lineage>
        <taxon>Eukaryota</taxon>
        <taxon>Metamonada</taxon>
        <taxon>Carpediemonas-like organisms</taxon>
        <taxon>Kipferlia</taxon>
    </lineage>
</organism>
<comment type="caution">
    <text evidence="3">The sequence shown here is derived from an EMBL/GenBank/DDBJ whole genome shotgun (WGS) entry which is preliminary data.</text>
</comment>
<gene>
    <name evidence="3" type="ORF">KIPB_011264</name>
</gene>
<sequence length="761" mass="84535">MPEGGEKRERERGQGEETDRRPPKRRQERARERERDAERDGNTGAVDMSDGPRVMEPAVKVEGFPPLKELADLPLCVPVKCEIEDDDGQSLTEKADAYRQHVNQLVPSLYRDSDTLRECGNQMGKMVQDLSLAGRRERSLKQQVEERERECVQLRQESARKTQRIQEQAVRGREVAAALTATQQQLTSALATVTRLSGALSTAQERETRAEAALEREREMLPRPLSDLISSGKVDLSLLKMHLEGYGDISGGGNVHMPEKEGEKSVRERRREGQSSVARELDSFPTREKGAVSPERVTQDSDEENSSSAARLDALEAIEAIEDEENEVEQMATVPVSLPIRLSVPDSTDPEQGAAPTVTEVADEPAVERGGDVEIEEEEEDDQPVFPSDYACCADECCSRYPVEKHVPLMTAIAAVKSGTRTRPIKTRKNKVIGEHLVDQETGKPLICASGIAKLLKLNHRDIRKALESIAESFCAEASAEEEVAAPRAPSPVPTPRRRRASRTARPVVEFPSGRCCGRRCVYSLFKHEEKSAIRRDIAAIYGRTEPDSEARQTELLQLIPEYFAYESGDFSCRPLIVKVLSLPISVVKEEVSRLRLARVSAEQKAKRRSAFGRSLLAKGKCRCGLGCCSGYPFSVADEEERERERSVLDSLCSRFGESSHGEEEEVAFVKETFFAPNAASRTMCPTAIRSLTGIRGSLIRKTLGAVKDGRLPQCCESKCLTGADMNIYRQTHIFQAIAQVEIRCKRLDLSPAAAEEQWST</sequence>
<protein>
    <submittedName>
        <fullName evidence="3">Uncharacterized protein</fullName>
    </submittedName>
</protein>
<dbReference type="AlphaFoldDB" id="A0A9K3D6A5"/>
<proteinExistence type="predicted"/>
<dbReference type="Proteomes" id="UP000265618">
    <property type="component" value="Unassembled WGS sequence"/>
</dbReference>
<feature type="region of interest" description="Disordered" evidence="2">
    <location>
        <begin position="247"/>
        <end position="310"/>
    </location>
</feature>
<feature type="coiled-coil region" evidence="1">
    <location>
        <begin position="137"/>
        <end position="164"/>
    </location>
</feature>
<keyword evidence="1" id="KW-0175">Coiled coil</keyword>
<feature type="non-terminal residue" evidence="3">
    <location>
        <position position="1"/>
    </location>
</feature>
<name>A0A9K3D6A5_9EUKA</name>
<dbReference type="EMBL" id="BDIP01004513">
    <property type="protein sequence ID" value="GIQ88912.1"/>
    <property type="molecule type" value="Genomic_DNA"/>
</dbReference>
<evidence type="ECO:0000313" key="4">
    <source>
        <dbReference type="Proteomes" id="UP000265618"/>
    </source>
</evidence>
<accession>A0A9K3D6A5</accession>
<evidence type="ECO:0000256" key="1">
    <source>
        <dbReference type="SAM" id="Coils"/>
    </source>
</evidence>
<evidence type="ECO:0000256" key="2">
    <source>
        <dbReference type="SAM" id="MobiDB-lite"/>
    </source>
</evidence>
<feature type="compositionally biased region" description="Basic and acidic residues" evidence="2">
    <location>
        <begin position="1"/>
        <end position="21"/>
    </location>
</feature>
<reference evidence="3 4" key="1">
    <citation type="journal article" date="2018" name="PLoS ONE">
        <title>The draft genome of Kipferlia bialata reveals reductive genome evolution in fornicate parasites.</title>
        <authorList>
            <person name="Tanifuji G."/>
            <person name="Takabayashi S."/>
            <person name="Kume K."/>
            <person name="Takagi M."/>
            <person name="Nakayama T."/>
            <person name="Kamikawa R."/>
            <person name="Inagaki Y."/>
            <person name="Hashimoto T."/>
        </authorList>
    </citation>
    <scope>NUCLEOTIDE SEQUENCE [LARGE SCALE GENOMIC DNA]</scope>
    <source>
        <strain evidence="3">NY0173</strain>
    </source>
</reference>
<feature type="compositionally biased region" description="Basic and acidic residues" evidence="2">
    <location>
        <begin position="257"/>
        <end position="290"/>
    </location>
</feature>
<feature type="region of interest" description="Disordered" evidence="2">
    <location>
        <begin position="485"/>
        <end position="505"/>
    </location>
</feature>
<feature type="region of interest" description="Disordered" evidence="2">
    <location>
        <begin position="1"/>
        <end position="54"/>
    </location>
</feature>